<protein>
    <submittedName>
        <fullName evidence="2">Cupin domain-containing protein</fullName>
    </submittedName>
</protein>
<gene>
    <name evidence="2" type="ORF">QOL99_02165</name>
</gene>
<dbReference type="EMBL" id="JASNGB010000008">
    <property type="protein sequence ID" value="MDL2342948.1"/>
    <property type="molecule type" value="Genomic_DNA"/>
</dbReference>
<reference evidence="2 3" key="1">
    <citation type="submission" date="2023-05" db="EMBL/GenBank/DDBJ databases">
        <authorList>
            <person name="Gao F."/>
        </authorList>
    </citation>
    <scope>NUCLEOTIDE SEQUENCE [LARGE SCALE GENOMIC DNA]</scope>
    <source>
        <strain evidence="2 3">MIMF12</strain>
    </source>
</reference>
<evidence type="ECO:0000313" key="3">
    <source>
        <dbReference type="Proteomes" id="UP001302059"/>
    </source>
</evidence>
<dbReference type="PANTHER" id="PTHR36114">
    <property type="entry name" value="16.7 KDA PROTEIN IN WHIE LOCUS"/>
    <property type="match status" value="1"/>
</dbReference>
<dbReference type="InterPro" id="IPR014710">
    <property type="entry name" value="RmlC-like_jellyroll"/>
</dbReference>
<dbReference type="PANTHER" id="PTHR36114:SF1">
    <property type="entry name" value="16.7 KDA PROTEIN IN WHIE LOCUS"/>
    <property type="match status" value="1"/>
</dbReference>
<dbReference type="InterPro" id="IPR011051">
    <property type="entry name" value="RmlC_Cupin_sf"/>
</dbReference>
<evidence type="ECO:0000313" key="2">
    <source>
        <dbReference type="EMBL" id="MDL2342948.1"/>
    </source>
</evidence>
<evidence type="ECO:0000259" key="1">
    <source>
        <dbReference type="Pfam" id="PF07883"/>
    </source>
</evidence>
<sequence>MTHPETVNLEEKFGRFTEAWSPRIVGELNGQQVKLARFRGEFLWHAHEHEDELFLVVRGTMRMGFRDGDVLVREGEFLIVPRGVEHCPAAEGDETWVMLLEPASTVNTGTAGGERTVTDLERL</sequence>
<comment type="caution">
    <text evidence="2">The sequence shown here is derived from an EMBL/GenBank/DDBJ whole genome shotgun (WGS) entry which is preliminary data.</text>
</comment>
<organism evidence="2 3">
    <name type="scientific">Deinococcus rhizophilus</name>
    <dbReference type="NCBI Taxonomy" id="3049544"/>
    <lineage>
        <taxon>Bacteria</taxon>
        <taxon>Thermotogati</taxon>
        <taxon>Deinococcota</taxon>
        <taxon>Deinococci</taxon>
        <taxon>Deinococcales</taxon>
        <taxon>Deinococcaceae</taxon>
        <taxon>Deinococcus</taxon>
    </lineage>
</organism>
<dbReference type="CDD" id="cd02226">
    <property type="entry name" value="cupin_YdbB-like"/>
    <property type="match status" value="1"/>
</dbReference>
<accession>A0ABT7JEP0</accession>
<dbReference type="InterPro" id="IPR052044">
    <property type="entry name" value="PKS_Associated_Protein"/>
</dbReference>
<proteinExistence type="predicted"/>
<name>A0ABT7JEP0_9DEIO</name>
<dbReference type="Gene3D" id="2.60.120.10">
    <property type="entry name" value="Jelly Rolls"/>
    <property type="match status" value="1"/>
</dbReference>
<dbReference type="Pfam" id="PF07883">
    <property type="entry name" value="Cupin_2"/>
    <property type="match status" value="1"/>
</dbReference>
<dbReference type="RefSeq" id="WP_285520977.1">
    <property type="nucleotide sequence ID" value="NZ_JASNGB010000008.1"/>
</dbReference>
<dbReference type="SUPFAM" id="SSF51182">
    <property type="entry name" value="RmlC-like cupins"/>
    <property type="match status" value="1"/>
</dbReference>
<keyword evidence="3" id="KW-1185">Reference proteome</keyword>
<feature type="domain" description="Cupin type-2" evidence="1">
    <location>
        <begin position="41"/>
        <end position="99"/>
    </location>
</feature>
<dbReference type="InterPro" id="IPR013096">
    <property type="entry name" value="Cupin_2"/>
</dbReference>
<dbReference type="Proteomes" id="UP001302059">
    <property type="component" value="Unassembled WGS sequence"/>
</dbReference>